<dbReference type="Proteomes" id="UP000176881">
    <property type="component" value="Unassembled WGS sequence"/>
</dbReference>
<organism evidence="3 4">
    <name type="scientific">Candidatus Taylorbacteria bacterium RIFCSPLOWO2_12_FULL_47_20</name>
    <dbReference type="NCBI Taxonomy" id="1802335"/>
    <lineage>
        <taxon>Bacteria</taxon>
        <taxon>Candidatus Tayloriibacteriota</taxon>
    </lineage>
</organism>
<feature type="domain" description="PEP-utilising enzyme mobile" evidence="1">
    <location>
        <begin position="685"/>
        <end position="752"/>
    </location>
</feature>
<proteinExistence type="predicted"/>
<dbReference type="InterPro" id="IPR008279">
    <property type="entry name" value="PEP-util_enz_mobile_dom"/>
</dbReference>
<comment type="caution">
    <text evidence="3">The sequence shown here is derived from an EMBL/GenBank/DDBJ whole genome shotgun (WGS) entry which is preliminary data.</text>
</comment>
<dbReference type="GO" id="GO:0016301">
    <property type="term" value="F:kinase activity"/>
    <property type="evidence" value="ECO:0007669"/>
    <property type="project" value="InterPro"/>
</dbReference>
<accession>A0A1G2P8Y3</accession>
<reference evidence="3 4" key="1">
    <citation type="journal article" date="2016" name="Nat. Commun.">
        <title>Thousands of microbial genomes shed light on interconnected biogeochemical processes in an aquifer system.</title>
        <authorList>
            <person name="Anantharaman K."/>
            <person name="Brown C.T."/>
            <person name="Hug L.A."/>
            <person name="Sharon I."/>
            <person name="Castelle C.J."/>
            <person name="Probst A.J."/>
            <person name="Thomas B.C."/>
            <person name="Singh A."/>
            <person name="Wilkins M.J."/>
            <person name="Karaoz U."/>
            <person name="Brodie E.L."/>
            <person name="Williams K.H."/>
            <person name="Hubbard S.S."/>
            <person name="Banfield J.F."/>
        </authorList>
    </citation>
    <scope>NUCLEOTIDE SEQUENCE [LARGE SCALE GENOMIC DNA]</scope>
</reference>
<dbReference type="InterPro" id="IPR051549">
    <property type="entry name" value="PEP_Utilizing_Enz"/>
</dbReference>
<dbReference type="InterPro" id="IPR002192">
    <property type="entry name" value="PPDK_AMP/ATP-bd"/>
</dbReference>
<dbReference type="STRING" id="1802335.A3G59_00300"/>
<dbReference type="SUPFAM" id="SSF52009">
    <property type="entry name" value="Phosphohistidine domain"/>
    <property type="match status" value="1"/>
</dbReference>
<sequence length="761" mass="85806">MEKGGKANALERLREGDFKVPTFFVCDRSWSSENILQKIDEKLPHIAFFAVRSSAKGEDSKNQSFAGHFYSAIGVSKERVPYEIQRVVASFGGTSGSVIVQEFIPSDLAGVMFTEVDKDTVVINATVGLCRPVVNGEACDEYVCDKNGIMLNKTIQEKIVELFNGEKITTEITNKESLGVSDIKQLTGLATKVQKFFGVPQDIEWCFKNGEMYVLQSRPITRDFSVAKREYFDSANIAESYSGIVLPLTCTFAKMVYEQVYKDLLRMSGVSKKKIEQHSTVFENLLGFFYGRMYYNMNNWYRMAEFVPGYRRNKQNFELMITSNIKEEVGTTIKPSLILKILYPFIVATKLAVYGITTAYFKSSVKKHLSRLRNHDFGRLTYEQCIGLFESLNKKLLRRWYITLENDFFVMTYLGVLKRMVGEKDLQQVLIFPSKATEQVSALASLSRQMNKQKVLWQTVESGNAEAFNGELLHHQEINLALKDYLHSFGGRFANELKLESIGVDEDAKKLLIVLRAYRSYQPKPVATQAELTLPFFKKIIARIILGKFKKYASRREEFRLLRSNTFAMVRKLFRRMGKILAGEGAIETSDDIFYLHLEEILAPAAKTNTDLSKKISEQKRLYASFENIIPPSHFSTINNQPPSVKNASTVESNMIHARPASPGLVRGKVKVFKSFSMPSRIDFDILVTSHTDPGWTSLIALSKGLIIEHGGVLSHASIVARELGIPAVIGATDAVTVLQDNQIVEIDGSSGTIKMFGYAN</sequence>
<dbReference type="Gene3D" id="3.50.30.10">
    <property type="entry name" value="Phosphohistidine domain"/>
    <property type="match status" value="1"/>
</dbReference>
<name>A0A1G2P8Y3_9BACT</name>
<dbReference type="InterPro" id="IPR013815">
    <property type="entry name" value="ATP_grasp_subdomain_1"/>
</dbReference>
<gene>
    <name evidence="3" type="ORF">A3G59_00300</name>
</gene>
<dbReference type="GO" id="GO:0005524">
    <property type="term" value="F:ATP binding"/>
    <property type="evidence" value="ECO:0007669"/>
    <property type="project" value="InterPro"/>
</dbReference>
<dbReference type="EMBL" id="MHSN01000018">
    <property type="protein sequence ID" value="OHA44788.1"/>
    <property type="molecule type" value="Genomic_DNA"/>
</dbReference>
<dbReference type="Gene3D" id="3.30.470.20">
    <property type="entry name" value="ATP-grasp fold, B domain"/>
    <property type="match status" value="1"/>
</dbReference>
<dbReference type="PANTHER" id="PTHR43615">
    <property type="entry name" value="PHOSPHOENOLPYRUVATE SYNTHASE-RELATED"/>
    <property type="match status" value="1"/>
</dbReference>
<feature type="domain" description="Pyruvate phosphate dikinase AMP/ATP-binding" evidence="2">
    <location>
        <begin position="36"/>
        <end position="223"/>
    </location>
</feature>
<protein>
    <recommendedName>
        <fullName evidence="5">PEP-utilising enzyme mobile domain-containing protein</fullName>
    </recommendedName>
</protein>
<evidence type="ECO:0000259" key="2">
    <source>
        <dbReference type="Pfam" id="PF01326"/>
    </source>
</evidence>
<evidence type="ECO:0000313" key="3">
    <source>
        <dbReference type="EMBL" id="OHA44788.1"/>
    </source>
</evidence>
<evidence type="ECO:0000313" key="4">
    <source>
        <dbReference type="Proteomes" id="UP000176881"/>
    </source>
</evidence>
<dbReference type="SUPFAM" id="SSF56059">
    <property type="entry name" value="Glutathione synthetase ATP-binding domain-like"/>
    <property type="match status" value="1"/>
</dbReference>
<evidence type="ECO:0000259" key="1">
    <source>
        <dbReference type="Pfam" id="PF00391"/>
    </source>
</evidence>
<dbReference type="PANTHER" id="PTHR43615:SF1">
    <property type="entry name" value="PPDK_N DOMAIN-CONTAINING PROTEIN"/>
    <property type="match status" value="1"/>
</dbReference>
<dbReference type="Pfam" id="PF00391">
    <property type="entry name" value="PEP-utilizers"/>
    <property type="match status" value="1"/>
</dbReference>
<dbReference type="InterPro" id="IPR036637">
    <property type="entry name" value="Phosphohistidine_dom_sf"/>
</dbReference>
<evidence type="ECO:0008006" key="5">
    <source>
        <dbReference type="Google" id="ProtNLM"/>
    </source>
</evidence>
<dbReference type="Pfam" id="PF01326">
    <property type="entry name" value="PPDK_N"/>
    <property type="match status" value="1"/>
</dbReference>
<dbReference type="Gene3D" id="3.30.1490.20">
    <property type="entry name" value="ATP-grasp fold, A domain"/>
    <property type="match status" value="1"/>
</dbReference>
<dbReference type="AlphaFoldDB" id="A0A1G2P8Y3"/>